<name>A0A5C7FP16_9BACT</name>
<organism evidence="1 2">
    <name type="scientific">Neolewinella aurantiaca</name>
    <dbReference type="NCBI Taxonomy" id="2602767"/>
    <lineage>
        <taxon>Bacteria</taxon>
        <taxon>Pseudomonadati</taxon>
        <taxon>Bacteroidota</taxon>
        <taxon>Saprospiria</taxon>
        <taxon>Saprospirales</taxon>
        <taxon>Lewinellaceae</taxon>
        <taxon>Neolewinella</taxon>
    </lineage>
</organism>
<dbReference type="EMBL" id="VOXD01000036">
    <property type="protein sequence ID" value="TXF87096.1"/>
    <property type="molecule type" value="Genomic_DNA"/>
</dbReference>
<dbReference type="RefSeq" id="WP_147932268.1">
    <property type="nucleotide sequence ID" value="NZ_VOXD01000036.1"/>
</dbReference>
<reference evidence="1 2" key="1">
    <citation type="submission" date="2019-08" db="EMBL/GenBank/DDBJ databases">
        <title>Lewinella sp. strain SSH13 Genome sequencing and assembly.</title>
        <authorList>
            <person name="Kim I."/>
        </authorList>
    </citation>
    <scope>NUCLEOTIDE SEQUENCE [LARGE SCALE GENOMIC DNA]</scope>
    <source>
        <strain evidence="1 2">SSH13</strain>
    </source>
</reference>
<gene>
    <name evidence="1" type="ORF">FUA23_18560</name>
</gene>
<dbReference type="Proteomes" id="UP000321907">
    <property type="component" value="Unassembled WGS sequence"/>
</dbReference>
<keyword evidence="2" id="KW-1185">Reference proteome</keyword>
<accession>A0A5C7FP16</accession>
<dbReference type="AlphaFoldDB" id="A0A5C7FP16"/>
<sequence>MFGDDDDDGSGGGSMNECPDGFVRIADDCVCESDFQFGAEDCITSIDSGFMYSPLVGCPGGMAIKLTNDFKHRVELSGESYERFGMFFIQPRRNISGNEITPISYLSKSLEAGKDSIIFELSIDNYFSYDTLAFLPSFIFHGVREDSTSLRGTMSWGERLDYWKFGEIYGSCDAVFQLPE</sequence>
<evidence type="ECO:0000313" key="2">
    <source>
        <dbReference type="Proteomes" id="UP000321907"/>
    </source>
</evidence>
<proteinExistence type="predicted"/>
<evidence type="ECO:0000313" key="1">
    <source>
        <dbReference type="EMBL" id="TXF87096.1"/>
    </source>
</evidence>
<comment type="caution">
    <text evidence="1">The sequence shown here is derived from an EMBL/GenBank/DDBJ whole genome shotgun (WGS) entry which is preliminary data.</text>
</comment>
<protein>
    <submittedName>
        <fullName evidence="1">Uncharacterized protein</fullName>
    </submittedName>
</protein>